<dbReference type="Gene3D" id="1.10.418.40">
    <property type="entry name" value="Autophagy protein 6/Beclin 1"/>
    <property type="match status" value="1"/>
</dbReference>
<dbReference type="GO" id="GO:0006995">
    <property type="term" value="P:cellular response to nitrogen starvation"/>
    <property type="evidence" value="ECO:0007669"/>
    <property type="project" value="TreeGrafter"/>
</dbReference>
<dbReference type="InterPro" id="IPR038274">
    <property type="entry name" value="Atg6/Beclin_C_sf"/>
</dbReference>
<dbReference type="GO" id="GO:0000423">
    <property type="term" value="P:mitophagy"/>
    <property type="evidence" value="ECO:0007669"/>
    <property type="project" value="TreeGrafter"/>
</dbReference>
<dbReference type="EMBL" id="OC978062">
    <property type="protein sequence ID" value="CAG4634717.1"/>
    <property type="molecule type" value="Genomic_DNA"/>
</dbReference>
<evidence type="ECO:0000256" key="2">
    <source>
        <dbReference type="ARBA" id="ARBA00023054"/>
    </source>
</evidence>
<accession>A0A9N6ZEP9</accession>
<evidence type="ECO:0000259" key="4">
    <source>
        <dbReference type="Pfam" id="PF04111"/>
    </source>
</evidence>
<dbReference type="Gene3D" id="6.10.250.3110">
    <property type="match status" value="1"/>
</dbReference>
<reference evidence="6" key="1">
    <citation type="submission" date="2021-04" db="EMBL/GenBank/DDBJ databases">
        <authorList>
            <person name="Cornetti L."/>
        </authorList>
    </citation>
    <scope>NUCLEOTIDE SEQUENCE</scope>
</reference>
<proteinExistence type="inferred from homology"/>
<comment type="similarity">
    <text evidence="1">Belongs to the beclin family.</text>
</comment>
<dbReference type="GO" id="GO:0000045">
    <property type="term" value="P:autophagosome assembly"/>
    <property type="evidence" value="ECO:0007669"/>
    <property type="project" value="TreeGrafter"/>
</dbReference>
<dbReference type="AlphaFoldDB" id="A0A9N6ZEP9"/>
<organism evidence="6">
    <name type="scientific">Alona affinis</name>
    <dbReference type="NCBI Taxonomy" id="381656"/>
    <lineage>
        <taxon>Eukaryota</taxon>
        <taxon>Metazoa</taxon>
        <taxon>Ecdysozoa</taxon>
        <taxon>Arthropoda</taxon>
        <taxon>Crustacea</taxon>
        <taxon>Branchiopoda</taxon>
        <taxon>Diplostraca</taxon>
        <taxon>Cladocera</taxon>
        <taxon>Anomopoda</taxon>
        <taxon>Chydoridae</taxon>
        <taxon>Alona</taxon>
    </lineage>
</organism>
<dbReference type="PANTHER" id="PTHR12768">
    <property type="entry name" value="BECLIN 1"/>
    <property type="match status" value="1"/>
</dbReference>
<protein>
    <submittedName>
        <fullName evidence="6">EOG090X048D</fullName>
    </submittedName>
</protein>
<dbReference type="GO" id="GO:0030674">
    <property type="term" value="F:protein-macromolecule adaptor activity"/>
    <property type="evidence" value="ECO:0007669"/>
    <property type="project" value="TreeGrafter"/>
</dbReference>
<dbReference type="Pfam" id="PF17675">
    <property type="entry name" value="APG6_N"/>
    <property type="match status" value="1"/>
</dbReference>
<dbReference type="GO" id="GO:0034272">
    <property type="term" value="C:phosphatidylinositol 3-kinase complex, class III, type II"/>
    <property type="evidence" value="ECO:0007669"/>
    <property type="project" value="TreeGrafter"/>
</dbReference>
<dbReference type="InterPro" id="IPR040455">
    <property type="entry name" value="Atg6_BARA"/>
</dbReference>
<name>A0A9N6ZEP9_9CRUS</name>
<feature type="domain" description="Atg6 BARA" evidence="4">
    <location>
        <begin position="300"/>
        <end position="484"/>
    </location>
</feature>
<dbReference type="GO" id="GO:0000407">
    <property type="term" value="C:phagophore assembly site"/>
    <property type="evidence" value="ECO:0007669"/>
    <property type="project" value="TreeGrafter"/>
</dbReference>
<evidence type="ECO:0000256" key="3">
    <source>
        <dbReference type="SAM" id="Coils"/>
    </source>
</evidence>
<evidence type="ECO:0000256" key="1">
    <source>
        <dbReference type="ARBA" id="ARBA00005965"/>
    </source>
</evidence>
<dbReference type="GO" id="GO:0034271">
    <property type="term" value="C:phosphatidylinositol 3-kinase complex, class III, type I"/>
    <property type="evidence" value="ECO:0007669"/>
    <property type="project" value="TreeGrafter"/>
</dbReference>
<dbReference type="FunFam" id="1.10.418.40:FF:000001">
    <property type="entry name" value="beclin-1 isoform X1"/>
    <property type="match status" value="1"/>
</dbReference>
<sequence length="491" mass="56253">MLQTTENQSGQACAYFVIGRLPVCDIVLEHPSVSSIKQYLILQTKRKLLKELKKKEEASTASQLQWKKKAMPILSTVKGGKKKEAVVQCALEACRILDRHGLLRKSNHVRYLNLVISQEKPELEQGFTLVGHSPAVISANTGHLSHYVRKSAQLFDLVSSTSDIDHPLCQECADSLLSLLEQQLVQAEEECQEYKHFLTKIAKDPEDGNLSSLEALEKELHGLQLEESQLKGELKELELKQQLVLQEMEEEKAEKSVIEQEEERYWKLYSVHHHQRYQALDEQTSLECQLQHVQSNLDRLKQTNAFNATFHLWHVGHFGTINGLRMGRLPSSPVDWTEINAAWGQVTILLSALARKVNLVFQRYQLIPFGSQSYITDTIENKILPLYGSGGFRFLWDAKFDAGMVAFLDCLQQFQLKVEGTRNSGSDAGRLNFQFPYRMEKGRIEDRATRQWYSIKIQFNSEEQWTKALKFMLTNLKWGVAWVAACPEFDV</sequence>
<feature type="domain" description="Atg6/beclin coiled-coil" evidence="5">
    <location>
        <begin position="167"/>
        <end position="297"/>
    </location>
</feature>
<dbReference type="GO" id="GO:0043548">
    <property type="term" value="F:phosphatidylinositol 3-kinase binding"/>
    <property type="evidence" value="ECO:0007669"/>
    <property type="project" value="TreeGrafter"/>
</dbReference>
<dbReference type="Pfam" id="PF04111">
    <property type="entry name" value="APG6"/>
    <property type="match status" value="1"/>
</dbReference>
<feature type="coiled-coil region" evidence="3">
    <location>
        <begin position="170"/>
        <end position="303"/>
    </location>
</feature>
<dbReference type="InterPro" id="IPR007243">
    <property type="entry name" value="Atg6/Beclin"/>
</dbReference>
<gene>
    <name evidence="6" type="primary">EOG090X048D</name>
</gene>
<keyword evidence="2 3" id="KW-0175">Coiled coil</keyword>
<dbReference type="GO" id="GO:0045324">
    <property type="term" value="P:late endosome to vacuole transport"/>
    <property type="evidence" value="ECO:0007669"/>
    <property type="project" value="TreeGrafter"/>
</dbReference>
<evidence type="ECO:0000259" key="5">
    <source>
        <dbReference type="Pfam" id="PF17675"/>
    </source>
</evidence>
<evidence type="ECO:0000313" key="6">
    <source>
        <dbReference type="EMBL" id="CAG4634717.1"/>
    </source>
</evidence>
<dbReference type="InterPro" id="IPR041691">
    <property type="entry name" value="Atg6/beclin_CC"/>
</dbReference>
<dbReference type="PANTHER" id="PTHR12768:SF4">
    <property type="entry name" value="BECLIN-1"/>
    <property type="match status" value="1"/>
</dbReference>